<dbReference type="InterPro" id="IPR051257">
    <property type="entry name" value="Diverse_CBS-Domain"/>
</dbReference>
<dbReference type="PANTHER" id="PTHR43080:SF2">
    <property type="entry name" value="CBS DOMAIN-CONTAINING PROTEIN"/>
    <property type="match status" value="1"/>
</dbReference>
<proteinExistence type="predicted"/>
<dbReference type="InterPro" id="IPR046342">
    <property type="entry name" value="CBS_dom_sf"/>
</dbReference>
<evidence type="ECO:0000313" key="4">
    <source>
        <dbReference type="EMBL" id="MBW9052309.1"/>
    </source>
</evidence>
<evidence type="ECO:0000256" key="1">
    <source>
        <dbReference type="ARBA" id="ARBA00023122"/>
    </source>
</evidence>
<organism evidence="4 5">
    <name type="scientific">Rhizobium mesosinicum</name>
    <dbReference type="NCBI Taxonomy" id="335017"/>
    <lineage>
        <taxon>Bacteria</taxon>
        <taxon>Pseudomonadati</taxon>
        <taxon>Pseudomonadota</taxon>
        <taxon>Alphaproteobacteria</taxon>
        <taxon>Hyphomicrobiales</taxon>
        <taxon>Rhizobiaceae</taxon>
        <taxon>Rhizobium/Agrobacterium group</taxon>
        <taxon>Rhizobium</taxon>
    </lineage>
</organism>
<dbReference type="CDD" id="cd04622">
    <property type="entry name" value="CBS_pair_HRP1_like"/>
    <property type="match status" value="1"/>
</dbReference>
<dbReference type="PROSITE" id="PS51371">
    <property type="entry name" value="CBS"/>
    <property type="match status" value="2"/>
</dbReference>
<accession>A0ABS7GQY5</accession>
<dbReference type="PANTHER" id="PTHR43080">
    <property type="entry name" value="CBS DOMAIN-CONTAINING PROTEIN CBSX3, MITOCHONDRIAL"/>
    <property type="match status" value="1"/>
</dbReference>
<gene>
    <name evidence="4" type="ORF">JNB85_07755</name>
</gene>
<dbReference type="SMART" id="SM00116">
    <property type="entry name" value="CBS"/>
    <property type="match status" value="2"/>
</dbReference>
<comment type="caution">
    <text evidence="4">The sequence shown here is derived from an EMBL/GenBank/DDBJ whole genome shotgun (WGS) entry which is preliminary data.</text>
</comment>
<feature type="domain" description="CBS" evidence="3">
    <location>
        <begin position="72"/>
        <end position="128"/>
    </location>
</feature>
<dbReference type="Gene3D" id="3.10.580.10">
    <property type="entry name" value="CBS-domain"/>
    <property type="match status" value="1"/>
</dbReference>
<dbReference type="Proteomes" id="UP000717752">
    <property type="component" value="Unassembled WGS sequence"/>
</dbReference>
<dbReference type="RefSeq" id="WP_220333774.1">
    <property type="nucleotide sequence ID" value="NZ_JAEUAK010000003.1"/>
</dbReference>
<evidence type="ECO:0000259" key="3">
    <source>
        <dbReference type="PROSITE" id="PS51371"/>
    </source>
</evidence>
<keyword evidence="1 2" id="KW-0129">CBS domain</keyword>
<dbReference type="Pfam" id="PF00571">
    <property type="entry name" value="CBS"/>
    <property type="match status" value="2"/>
</dbReference>
<evidence type="ECO:0000256" key="2">
    <source>
        <dbReference type="PROSITE-ProRule" id="PRU00703"/>
    </source>
</evidence>
<name>A0ABS7GQY5_9HYPH</name>
<feature type="domain" description="CBS" evidence="3">
    <location>
        <begin position="7"/>
        <end position="63"/>
    </location>
</feature>
<evidence type="ECO:0000313" key="5">
    <source>
        <dbReference type="Proteomes" id="UP000717752"/>
    </source>
</evidence>
<dbReference type="EMBL" id="JAEUAK010000003">
    <property type="protein sequence ID" value="MBW9052309.1"/>
    <property type="molecule type" value="Genomic_DNA"/>
</dbReference>
<sequence>MHVSEAMHKQVQSVLPTTRVSEVAKLMKKQDIGAVPVTENGRMIGMITDRDLTVRVLADGHDASEVTAREVMSPGATFCHMSDRIEEAVRMMEKHKIRRLPVMNADDKIVGMLAIGDITHCGSRPLAEELLRAVSGHHA</sequence>
<dbReference type="SUPFAM" id="SSF54631">
    <property type="entry name" value="CBS-domain pair"/>
    <property type="match status" value="1"/>
</dbReference>
<keyword evidence="5" id="KW-1185">Reference proteome</keyword>
<reference evidence="4 5" key="1">
    <citation type="journal article" date="2021" name="MBio">
        <title>Poor Competitiveness of Bradyrhizobium in Pigeon Pea Root Colonization in Indian Soils.</title>
        <authorList>
            <person name="Chalasani D."/>
            <person name="Basu A."/>
            <person name="Pullabhotla S.V.S.R.N."/>
            <person name="Jorrin B."/>
            <person name="Neal A.L."/>
            <person name="Poole P.S."/>
            <person name="Podile A.R."/>
            <person name="Tkacz A."/>
        </authorList>
    </citation>
    <scope>NUCLEOTIDE SEQUENCE [LARGE SCALE GENOMIC DNA]</scope>
    <source>
        <strain evidence="4 5">HU56</strain>
    </source>
</reference>
<dbReference type="InterPro" id="IPR000644">
    <property type="entry name" value="CBS_dom"/>
</dbReference>
<protein>
    <submittedName>
        <fullName evidence="4">CBS domain-containing protein</fullName>
    </submittedName>
</protein>